<feature type="domain" description="TonB-dependent receptor plug" evidence="2">
    <location>
        <begin position="109"/>
        <end position="214"/>
    </location>
</feature>
<dbReference type="PROSITE" id="PS52016">
    <property type="entry name" value="TONB_DEPENDENT_REC_3"/>
    <property type="match status" value="1"/>
</dbReference>
<reference evidence="3" key="2">
    <citation type="journal article" date="2021" name="PeerJ">
        <title>Extensive microbial diversity within the chicken gut microbiome revealed by metagenomics and culture.</title>
        <authorList>
            <person name="Gilroy R."/>
            <person name="Ravi A."/>
            <person name="Getino M."/>
            <person name="Pursley I."/>
            <person name="Horton D.L."/>
            <person name="Alikhan N.F."/>
            <person name="Baker D."/>
            <person name="Gharbi K."/>
            <person name="Hall N."/>
            <person name="Watson M."/>
            <person name="Adriaenssens E.M."/>
            <person name="Foster-Nyarko E."/>
            <person name="Jarju S."/>
            <person name="Secka A."/>
            <person name="Antonio M."/>
            <person name="Oren A."/>
            <person name="Chaudhuri R.R."/>
            <person name="La Ragione R."/>
            <person name="Hildebrand F."/>
            <person name="Pallen M.J."/>
        </authorList>
    </citation>
    <scope>NUCLEOTIDE SEQUENCE</scope>
    <source>
        <strain evidence="3">B1-15692</strain>
    </source>
</reference>
<evidence type="ECO:0000259" key="2">
    <source>
        <dbReference type="Pfam" id="PF07715"/>
    </source>
</evidence>
<evidence type="ECO:0000256" key="1">
    <source>
        <dbReference type="PROSITE-ProRule" id="PRU01360"/>
    </source>
</evidence>
<accession>A0A9D9I949</accession>
<evidence type="ECO:0000313" key="4">
    <source>
        <dbReference type="Proteomes" id="UP000823660"/>
    </source>
</evidence>
<dbReference type="FunFam" id="2.170.130.10:FF:000003">
    <property type="entry name" value="SusC/RagA family TonB-linked outer membrane protein"/>
    <property type="match status" value="1"/>
</dbReference>
<gene>
    <name evidence="3" type="ORF">IAB99_05970</name>
</gene>
<comment type="subcellular location">
    <subcellularLocation>
        <location evidence="1">Cell outer membrane</location>
        <topology evidence="1">Multi-pass membrane protein</topology>
    </subcellularLocation>
</comment>
<dbReference type="Pfam" id="PF07715">
    <property type="entry name" value="Plug"/>
    <property type="match status" value="1"/>
</dbReference>
<dbReference type="Pfam" id="PF13715">
    <property type="entry name" value="CarbopepD_reg_2"/>
    <property type="match status" value="1"/>
</dbReference>
<keyword evidence="1" id="KW-1134">Transmembrane beta strand</keyword>
<dbReference type="InterPro" id="IPR023997">
    <property type="entry name" value="TonB-dep_OMP_SusC/RagA_CS"/>
</dbReference>
<dbReference type="GO" id="GO:0009279">
    <property type="term" value="C:cell outer membrane"/>
    <property type="evidence" value="ECO:0007669"/>
    <property type="project" value="UniProtKB-SubCell"/>
</dbReference>
<dbReference type="Gene3D" id="2.60.40.1120">
    <property type="entry name" value="Carboxypeptidase-like, regulatory domain"/>
    <property type="match status" value="1"/>
</dbReference>
<dbReference type="SUPFAM" id="SSF49464">
    <property type="entry name" value="Carboxypeptidase regulatory domain-like"/>
    <property type="match status" value="1"/>
</dbReference>
<comment type="similarity">
    <text evidence="1">Belongs to the TonB-dependent receptor family.</text>
</comment>
<organism evidence="3 4">
    <name type="scientific">Candidatus Cryptobacteroides faecipullorum</name>
    <dbReference type="NCBI Taxonomy" id="2840764"/>
    <lineage>
        <taxon>Bacteria</taxon>
        <taxon>Pseudomonadati</taxon>
        <taxon>Bacteroidota</taxon>
        <taxon>Bacteroidia</taxon>
        <taxon>Bacteroidales</taxon>
        <taxon>Candidatus Cryptobacteroides</taxon>
    </lineage>
</organism>
<reference evidence="3" key="1">
    <citation type="submission" date="2020-10" db="EMBL/GenBank/DDBJ databases">
        <authorList>
            <person name="Gilroy R."/>
        </authorList>
    </citation>
    <scope>NUCLEOTIDE SEQUENCE</scope>
    <source>
        <strain evidence="3">B1-15692</strain>
    </source>
</reference>
<sequence length="1009" mass="112452">MYIQESAGPQQTEKGITINGTVRDMQQEPLIGVSVMIQGTSTGAITDVDGRYIITVPNKESVLEFSYLGFETVAITVRNQININVNMRETTNSLDESVVVAYGQQKRASIVGSITSVSPTALQQGTTRAVSNNLAGQLAGVIAVQRSGEPGYDGSSFWIRGISSFQGTGRDPLVLVDGIERSLDDLSAAEIESFSVLKDAAASAVYGVRGANGVILVNTKKGYLGRPKVNFHMEQSFTQPVQLPDYIGSYEYLSLMNELTTAAGNAPLYSEEAMEGYRTGSDPDLYPNVNWLDAISKDYASNTRGDLTITGGSDILRYALVASYYGENGIFDKDPRKDWGGLHLNKYNVRSNVDINVTKTTIVGISIGGYLQEIRGLAIGTDDIFNRAFETPPYVHPTQYSSGEDVRVEQRNNPWAEATQHGYSNSTSSKIESLFSVEQRLDFITKGLKAKALFSFDRYSRSYVNRSRTPIYYSPATSRDENGNLILGNPGNGQEFLDTSNGADWGNKATYFEANVSYDRTFGKHAVNGLFLYNQRDYNDGSVVPFRRMGIAGRASYTYDNRYVAEFNFGYNGSENFTKGNRFGFFPSVAVGWLVSEEPYMQSVKKTLSLLKFRASWGLTGNDQLSGRRFAFLSTIDTDGSYQWGYDASLNRSARFEGEIGVTDLTWETVEKINVGMELGLWNAFNLQVDWFKEMRRDIFMQRQNIPTAAGFRKTPWANFGKVNNTGVDLSLSFNKDINKDLYIGFRGTFTYAHNTIIEQDEPLGIRGTNRERTGHSVDELFGLKAIGLFTADDFITNNAGELVLRDEIPAHTFSTVRPGDIRYEDVNGDGVVNSLDEVSMGGTVNPEIVYGFGGNLRWKNLDFSFFFQGNGRTHRFIGGPAANFLPGASQGAMGNILSNYNDRWTEDNPSQDVFYPRLSWGPNSNNSQNSSWWYKDMSMLRLKDVEIGYSLPHRWMDKIRLESIRIYLKGSNLARFSSFKLWDPELDTQTGAKYPLMRSVSIGFDINF</sequence>
<dbReference type="InterPro" id="IPR039426">
    <property type="entry name" value="TonB-dep_rcpt-like"/>
</dbReference>
<protein>
    <submittedName>
        <fullName evidence="3">TonB-dependent receptor</fullName>
    </submittedName>
</protein>
<keyword evidence="1" id="KW-0812">Transmembrane</keyword>
<dbReference type="InterPro" id="IPR012910">
    <property type="entry name" value="Plug_dom"/>
</dbReference>
<proteinExistence type="inferred from homology"/>
<keyword evidence="1" id="KW-0472">Membrane</keyword>
<dbReference type="Gene3D" id="2.170.130.10">
    <property type="entry name" value="TonB-dependent receptor, plug domain"/>
    <property type="match status" value="1"/>
</dbReference>
<dbReference type="NCBIfam" id="TIGR04056">
    <property type="entry name" value="OMP_RagA_SusC"/>
    <property type="match status" value="1"/>
</dbReference>
<dbReference type="InterPro" id="IPR037066">
    <property type="entry name" value="Plug_dom_sf"/>
</dbReference>
<dbReference type="Proteomes" id="UP000823660">
    <property type="component" value="Unassembled WGS sequence"/>
</dbReference>
<keyword evidence="1" id="KW-0813">Transport</keyword>
<dbReference type="NCBIfam" id="TIGR04057">
    <property type="entry name" value="SusC_RagA_signa"/>
    <property type="match status" value="1"/>
</dbReference>
<dbReference type="InterPro" id="IPR023996">
    <property type="entry name" value="TonB-dep_OMP_SusC/RagA"/>
</dbReference>
<dbReference type="AlphaFoldDB" id="A0A9D9I949"/>
<keyword evidence="1" id="KW-0998">Cell outer membrane</keyword>
<dbReference type="InterPro" id="IPR008969">
    <property type="entry name" value="CarboxyPept-like_regulatory"/>
</dbReference>
<name>A0A9D9I949_9BACT</name>
<dbReference type="FunFam" id="2.60.40.1120:FF:000003">
    <property type="entry name" value="Outer membrane protein Omp121"/>
    <property type="match status" value="1"/>
</dbReference>
<dbReference type="EMBL" id="JADIMH010000032">
    <property type="protein sequence ID" value="MBO8467291.1"/>
    <property type="molecule type" value="Genomic_DNA"/>
</dbReference>
<dbReference type="SUPFAM" id="SSF56935">
    <property type="entry name" value="Porins"/>
    <property type="match status" value="1"/>
</dbReference>
<keyword evidence="3" id="KW-0675">Receptor</keyword>
<evidence type="ECO:0000313" key="3">
    <source>
        <dbReference type="EMBL" id="MBO8467291.1"/>
    </source>
</evidence>
<comment type="caution">
    <text evidence="3">The sequence shown here is derived from an EMBL/GenBank/DDBJ whole genome shotgun (WGS) entry which is preliminary data.</text>
</comment>